<keyword evidence="1" id="KW-0175">Coiled coil</keyword>
<feature type="transmembrane region" description="Helical" evidence="2">
    <location>
        <begin position="25"/>
        <end position="45"/>
    </location>
</feature>
<organism evidence="4 5">
    <name type="scientific">Candidatus Giovannonibacteria bacterium GW2011_GWF2_42_19</name>
    <dbReference type="NCBI Taxonomy" id="1618659"/>
    <lineage>
        <taxon>Bacteria</taxon>
        <taxon>Candidatus Giovannoniibacteriota</taxon>
    </lineage>
</organism>
<dbReference type="AlphaFoldDB" id="A0A0G1BMI5"/>
<reference evidence="4 5" key="1">
    <citation type="journal article" date="2015" name="Nature">
        <title>rRNA introns, odd ribosomes, and small enigmatic genomes across a large radiation of phyla.</title>
        <authorList>
            <person name="Brown C.T."/>
            <person name="Hug L.A."/>
            <person name="Thomas B.C."/>
            <person name="Sharon I."/>
            <person name="Castelle C.J."/>
            <person name="Singh A."/>
            <person name="Wilkins M.J."/>
            <person name="Williams K.H."/>
            <person name="Banfield J.F."/>
        </authorList>
    </citation>
    <scope>NUCLEOTIDE SEQUENCE [LARGE SCALE GENOMIC DNA]</scope>
</reference>
<gene>
    <name evidence="4" type="ORF">UV11_C0015G0003</name>
</gene>
<evidence type="ECO:0000313" key="5">
    <source>
        <dbReference type="Proteomes" id="UP000034036"/>
    </source>
</evidence>
<keyword evidence="2" id="KW-1133">Transmembrane helix</keyword>
<protein>
    <submittedName>
        <fullName evidence="4">S-layer y domain protein</fullName>
    </submittedName>
</protein>
<evidence type="ECO:0000259" key="3">
    <source>
        <dbReference type="Pfam" id="PF18915"/>
    </source>
</evidence>
<feature type="coiled-coil region" evidence="1">
    <location>
        <begin position="109"/>
        <end position="139"/>
    </location>
</feature>
<dbReference type="STRING" id="1618659.UV11_C0015G0003"/>
<feature type="coiled-coil region" evidence="1">
    <location>
        <begin position="201"/>
        <end position="228"/>
    </location>
</feature>
<dbReference type="Pfam" id="PF18915">
    <property type="entry name" value="DUF5667"/>
    <property type="match status" value="1"/>
</dbReference>
<name>A0A0G1BMI5_9BACT</name>
<proteinExistence type="predicted"/>
<dbReference type="EMBL" id="LCDF01000015">
    <property type="protein sequence ID" value="KKS47496.1"/>
    <property type="molecule type" value="Genomic_DNA"/>
</dbReference>
<keyword evidence="2" id="KW-0472">Membrane</keyword>
<feature type="domain" description="DUF5667" evidence="3">
    <location>
        <begin position="48"/>
        <end position="132"/>
    </location>
</feature>
<evidence type="ECO:0000256" key="2">
    <source>
        <dbReference type="SAM" id="Phobius"/>
    </source>
</evidence>
<sequence>MHGNIASFILECPKKVTNRLSVKKFFMPIFLVIVLLATGGVSWGAQNSLPGDTLYPIKIEVNERVNSWAAITDESEAKLASKLALRRIEEAEELLSKDEFNVESKEKIEARFETHTAKMEEKIAKLEEKNKLSEAAEINSNFEASLRAHEQILVKLASKSGKSKDDAVSVTMLVDLKTKDSAENQSRIEAKIRASSGPDAKSAAEGKMKSVENKIKEVKKYIENKKEDLDSETTLEAEAKIKIAENLITEGRADLGAEKFADAFAKFQRASKIAQEAKLLVEAKVELDVDVSVGNISVDIDDDLDEIEEELRDDDDDDDDNNVETEISAKIRNDKADLRVKFEDGDVRLSGKLTRSTPCIEWDVKTITSKDKPPSEVTFDIASKSGAEICVQVLGKPEEVDIRIPASQTANIKVILEGEVIFSGKLQ</sequence>
<dbReference type="Proteomes" id="UP000034036">
    <property type="component" value="Unassembled WGS sequence"/>
</dbReference>
<evidence type="ECO:0000256" key="1">
    <source>
        <dbReference type="SAM" id="Coils"/>
    </source>
</evidence>
<comment type="caution">
    <text evidence="4">The sequence shown here is derived from an EMBL/GenBank/DDBJ whole genome shotgun (WGS) entry which is preliminary data.</text>
</comment>
<accession>A0A0G1BMI5</accession>
<keyword evidence="2" id="KW-0812">Transmembrane</keyword>
<evidence type="ECO:0000313" key="4">
    <source>
        <dbReference type="EMBL" id="KKS47496.1"/>
    </source>
</evidence>
<dbReference type="InterPro" id="IPR043725">
    <property type="entry name" value="DUF5667"/>
</dbReference>